<keyword evidence="14" id="KW-1185">Reference proteome</keyword>
<accession>A0ABR6CIJ1</accession>
<dbReference type="Gene3D" id="3.10.20.580">
    <property type="match status" value="1"/>
</dbReference>
<dbReference type="InterPro" id="IPR011108">
    <property type="entry name" value="RMMBL"/>
</dbReference>
<keyword evidence="2 10" id="KW-0698">rRNA processing</keyword>
<dbReference type="InterPro" id="IPR036866">
    <property type="entry name" value="RibonucZ/Hydroxyglut_hydro"/>
</dbReference>
<evidence type="ECO:0000256" key="5">
    <source>
        <dbReference type="ARBA" id="ARBA00022759"/>
    </source>
</evidence>
<dbReference type="PANTHER" id="PTHR43694">
    <property type="entry name" value="RIBONUCLEASE J"/>
    <property type="match status" value="1"/>
</dbReference>
<dbReference type="Gene3D" id="3.60.15.10">
    <property type="entry name" value="Ribonuclease Z/Hydroxyacylglutathione hydrolase-like"/>
    <property type="match status" value="1"/>
</dbReference>
<dbReference type="Pfam" id="PF07521">
    <property type="entry name" value="RMMBL"/>
    <property type="match status" value="1"/>
</dbReference>
<feature type="domain" description="Metallo-beta-lactamase" evidence="12">
    <location>
        <begin position="21"/>
        <end position="216"/>
    </location>
</feature>
<reference evidence="13 14" key="1">
    <citation type="submission" date="2020-08" db="EMBL/GenBank/DDBJ databases">
        <title>Genomic Encyclopedia of Type Strains, Phase IV (KMG-IV): sequencing the most valuable type-strain genomes for metagenomic binning, comparative biology and taxonomic classification.</title>
        <authorList>
            <person name="Goeker M."/>
        </authorList>
    </citation>
    <scope>NUCLEOTIDE SEQUENCE [LARGE SCALE GENOMIC DNA]</scope>
    <source>
        <strain evidence="13 14">DSM 105481</strain>
    </source>
</reference>
<evidence type="ECO:0000256" key="11">
    <source>
        <dbReference type="PIRNR" id="PIRNR004803"/>
    </source>
</evidence>
<protein>
    <recommendedName>
        <fullName evidence="10 11">Ribonuclease J</fullName>
        <shortName evidence="10">RNase J</shortName>
        <ecNumber evidence="10 11">3.1.-.-</ecNumber>
    </recommendedName>
</protein>
<dbReference type="GO" id="GO:0016787">
    <property type="term" value="F:hydrolase activity"/>
    <property type="evidence" value="ECO:0007669"/>
    <property type="project" value="UniProtKB-KW"/>
</dbReference>
<dbReference type="InterPro" id="IPR055132">
    <property type="entry name" value="RNase_J_b_CASP"/>
</dbReference>
<proteinExistence type="inferred from homology"/>
<dbReference type="Gene3D" id="3.40.50.10710">
    <property type="entry name" value="Metallo-hydrolase/oxidoreductase"/>
    <property type="match status" value="1"/>
</dbReference>
<evidence type="ECO:0000313" key="14">
    <source>
        <dbReference type="Proteomes" id="UP000626697"/>
    </source>
</evidence>
<comment type="subcellular location">
    <subcellularLocation>
        <location evidence="10 11">Cytoplasm</location>
    </subcellularLocation>
</comment>
<evidence type="ECO:0000313" key="13">
    <source>
        <dbReference type="EMBL" id="MBA9024812.1"/>
    </source>
</evidence>
<evidence type="ECO:0000256" key="7">
    <source>
        <dbReference type="ARBA" id="ARBA00022833"/>
    </source>
</evidence>
<evidence type="ECO:0000256" key="10">
    <source>
        <dbReference type="HAMAP-Rule" id="MF_01491"/>
    </source>
</evidence>
<dbReference type="InterPro" id="IPR030854">
    <property type="entry name" value="RNase_J_bac"/>
</dbReference>
<dbReference type="InterPro" id="IPR004613">
    <property type="entry name" value="RNase_J"/>
</dbReference>
<evidence type="ECO:0000256" key="4">
    <source>
        <dbReference type="ARBA" id="ARBA00022723"/>
    </source>
</evidence>
<dbReference type="NCBIfam" id="TIGR00649">
    <property type="entry name" value="MG423"/>
    <property type="match status" value="1"/>
</dbReference>
<dbReference type="Pfam" id="PF22505">
    <property type="entry name" value="RNase_J_b_CASP"/>
    <property type="match status" value="1"/>
</dbReference>
<name>A0ABR6CIJ1_9BACI</name>
<dbReference type="SUPFAM" id="SSF56281">
    <property type="entry name" value="Metallo-hydrolase/oxidoreductase"/>
    <property type="match status" value="1"/>
</dbReference>
<comment type="caution">
    <text evidence="13">The sequence shown here is derived from an EMBL/GenBank/DDBJ whole genome shotgun (WGS) entry which is preliminary data.</text>
</comment>
<evidence type="ECO:0000256" key="6">
    <source>
        <dbReference type="ARBA" id="ARBA00022801"/>
    </source>
</evidence>
<keyword evidence="3 10" id="KW-0540">Nuclease</keyword>
<keyword evidence="1 10" id="KW-0963">Cytoplasm</keyword>
<dbReference type="PANTHER" id="PTHR43694:SF4">
    <property type="entry name" value="RIBONUCLEASE J 2"/>
    <property type="match status" value="1"/>
</dbReference>
<dbReference type="RefSeq" id="WP_182501245.1">
    <property type="nucleotide sequence ID" value="NZ_JACJHX010000001.1"/>
</dbReference>
<keyword evidence="5 10" id="KW-0255">Endonuclease</keyword>
<gene>
    <name evidence="10" type="primary">rnj</name>
    <name evidence="13" type="ORF">HNP81_000094</name>
</gene>
<dbReference type="EC" id="3.1.-.-" evidence="10 11"/>
<keyword evidence="4 11" id="KW-0479">Metal-binding</keyword>
<comment type="function">
    <text evidence="10">An RNase that has 5'-3' exonuclease and possibly endonuclease activity. Involved in maturation of rRNA and in some organisms also mRNA maturation and/or decay.</text>
</comment>
<comment type="caution">
    <text evidence="10">Lacks conserved residue(s) required for the propagation of feature annotation.</text>
</comment>
<keyword evidence="6 10" id="KW-0378">Hydrolase</keyword>
<dbReference type="HAMAP" id="MF_01491">
    <property type="entry name" value="RNase_J_bact"/>
    <property type="match status" value="1"/>
</dbReference>
<dbReference type="SMART" id="SM00849">
    <property type="entry name" value="Lactamase_B"/>
    <property type="match status" value="1"/>
</dbReference>
<dbReference type="Pfam" id="PF17770">
    <property type="entry name" value="RNase_J_C"/>
    <property type="match status" value="1"/>
</dbReference>
<organism evidence="13 14">
    <name type="scientific">Peribacillus huizhouensis</name>
    <dbReference type="NCBI Taxonomy" id="1501239"/>
    <lineage>
        <taxon>Bacteria</taxon>
        <taxon>Bacillati</taxon>
        <taxon>Bacillota</taxon>
        <taxon>Bacilli</taxon>
        <taxon>Bacillales</taxon>
        <taxon>Bacillaceae</taxon>
        <taxon>Peribacillus</taxon>
    </lineage>
</organism>
<evidence type="ECO:0000256" key="3">
    <source>
        <dbReference type="ARBA" id="ARBA00022722"/>
    </source>
</evidence>
<evidence type="ECO:0000259" key="12">
    <source>
        <dbReference type="SMART" id="SM00849"/>
    </source>
</evidence>
<evidence type="ECO:0000256" key="9">
    <source>
        <dbReference type="ARBA" id="ARBA00022884"/>
    </source>
</evidence>
<sequence length="555" mass="61518">MTKDQINGIRVIPLGGQGELGKNMYIVEVNQDMFLLDAGLMFPEEEMLGIDAVIPDISYVIENRERVKAILLSHGHDDQIGALSYVLKYIKAPVYGTKLTLALAKEKMKENDFKGKAELIEIQSDSILNFPSSKISFFRTNHSIPDSIGIAIHTEEGAIVYTSDFKFDQSATELYKPEIGKMAALGEAGVLCLMSDSIGAESSGYTPSEAIVEQEMIQTFQQARGRLIVTCFASNIIRIQHVFNAASISGRKVVVVGKNIQRIYETSLKLGYLTLSEELLIPASQLKQYPDHEVVILLTGQQRDPITVLQKMVKGQHKHVSIKREDTVILAVAPSKGGEVTLFKTIDMLYRTGATVVSNRNIVHVTGHGSQEELKMMLNLMKPKYLMPVRGEYRQLYAHQKLGIGAGLSKDHVVVADKGDVVEISSNQIRLSSKVTSGNVLIDGSGVGDVGNIVLRDRRLLSQDGTLIVVVTLNRGDKSIAAGPEIISRGFVYVRESEKLMDEAAVLVHNIVQKARTSHPFDWAVLKQDMRDSLNQYLFEKTKRRPMILPIIMEI</sequence>
<evidence type="ECO:0000256" key="2">
    <source>
        <dbReference type="ARBA" id="ARBA00022552"/>
    </source>
</evidence>
<evidence type="ECO:0000256" key="1">
    <source>
        <dbReference type="ARBA" id="ARBA00022490"/>
    </source>
</evidence>
<comment type="subunit">
    <text evidence="10">Homodimer, may be a subunit of the RNA degradosome.</text>
</comment>
<dbReference type="Pfam" id="PF00753">
    <property type="entry name" value="Lactamase_B"/>
    <property type="match status" value="1"/>
</dbReference>
<dbReference type="EMBL" id="JACJHX010000001">
    <property type="protein sequence ID" value="MBA9024812.1"/>
    <property type="molecule type" value="Genomic_DNA"/>
</dbReference>
<evidence type="ECO:0000256" key="8">
    <source>
        <dbReference type="ARBA" id="ARBA00022839"/>
    </source>
</evidence>
<dbReference type="InterPro" id="IPR042173">
    <property type="entry name" value="RNase_J_2"/>
</dbReference>
<dbReference type="PIRSF" id="PIRSF004803">
    <property type="entry name" value="RnjA"/>
    <property type="match status" value="1"/>
</dbReference>
<keyword evidence="9 10" id="KW-0694">RNA-binding</keyword>
<dbReference type="InterPro" id="IPR041636">
    <property type="entry name" value="RNase_J_C"/>
</dbReference>
<dbReference type="InterPro" id="IPR001279">
    <property type="entry name" value="Metallo-B-lactamas"/>
</dbReference>
<dbReference type="Proteomes" id="UP000626697">
    <property type="component" value="Unassembled WGS sequence"/>
</dbReference>
<keyword evidence="7" id="KW-0862">Zinc</keyword>
<comment type="similarity">
    <text evidence="10 11">Belongs to the metallo-beta-lactamase superfamily. RNA-metabolizing metallo-beta-lactamase-like family. Bacterial RNase J subfamily.</text>
</comment>
<dbReference type="CDD" id="cd07714">
    <property type="entry name" value="RNaseJ_MBL-fold"/>
    <property type="match status" value="1"/>
</dbReference>
<keyword evidence="8 10" id="KW-0269">Exonuclease</keyword>
<comment type="cofactor">
    <cofactor evidence="11">
        <name>Zn(2+)</name>
        <dbReference type="ChEBI" id="CHEBI:29105"/>
    </cofactor>
    <text evidence="11">Binds 2 Zn(2+) ions per subunit. It is not clear if Zn(2+) or Mg(2+) is physiologically important.</text>
</comment>